<gene>
    <name evidence="1" type="ordered locus">PD_1843</name>
</gene>
<dbReference type="InterPro" id="IPR046732">
    <property type="entry name" value="DUF6624"/>
</dbReference>
<dbReference type="EMBL" id="AE009442">
    <property type="protein sequence ID" value="AAO29675.1"/>
    <property type="molecule type" value="Genomic_DNA"/>
</dbReference>
<evidence type="ECO:0000313" key="2">
    <source>
        <dbReference type="Proteomes" id="UP000002516"/>
    </source>
</evidence>
<dbReference type="Proteomes" id="UP000002516">
    <property type="component" value="Chromosome"/>
</dbReference>
<evidence type="ECO:0000313" key="1">
    <source>
        <dbReference type="EMBL" id="AAO29675.1"/>
    </source>
</evidence>
<accession>Q87AI2</accession>
<keyword evidence="2" id="KW-1185">Reference proteome</keyword>
<proteinExistence type="predicted"/>
<dbReference type="AlphaFoldDB" id="Q87AI2"/>
<name>Q87AI2_XYLFT</name>
<dbReference type="HOGENOM" id="CLU_1408260_0_0_6"/>
<sequence>MPMNTTHTDDTKRSVSGRPAAQLKDIAAQLIVMGEQDQVDRKRAMSPGFDDYALYAADLKRQQQLERLMQGRGLFRLNEVGKDAVTAEFLIIQHSSPAFMKRFEKEMGELAARGDFPKDDYATFVDRLLVYEHKPQRYGTQANGDLELYPIEDEQFVDKRRASMGLPPLQVLIDKLEKVKQSVRNGKGLGLEK</sequence>
<dbReference type="KEGG" id="xft:PD_1843"/>
<organism evidence="1 2">
    <name type="scientific">Xylella fastidiosa (strain Temecula1 / ATCC 700964)</name>
    <dbReference type="NCBI Taxonomy" id="183190"/>
    <lineage>
        <taxon>Bacteria</taxon>
        <taxon>Pseudomonadati</taxon>
        <taxon>Pseudomonadota</taxon>
        <taxon>Gammaproteobacteria</taxon>
        <taxon>Lysobacterales</taxon>
        <taxon>Lysobacteraceae</taxon>
        <taxon>Xylella</taxon>
    </lineage>
</organism>
<dbReference type="Pfam" id="PF20329">
    <property type="entry name" value="DUF6624"/>
    <property type="match status" value="1"/>
</dbReference>
<protein>
    <submittedName>
        <fullName evidence="1">Uncharacterized protein</fullName>
    </submittedName>
</protein>
<reference evidence="1 2" key="1">
    <citation type="journal article" date="2003" name="J. Bacteriol.">
        <title>Comparative analyses of the complete genome sequences of Pierce's disease and citrus variegated chlorosis strains of Xylella fastidiosa.</title>
        <authorList>
            <person name="Van Sluys M.A."/>
            <person name="de Oliveira M.C."/>
            <person name="Monteiro-Vitorello C.B."/>
            <person name="Miyaki C.Y."/>
            <person name="Furlan L.R."/>
            <person name="Camargo L.E."/>
            <person name="da Silva A.C."/>
            <person name="Moon D.H."/>
            <person name="Takita M.A."/>
            <person name="Lemos E.G."/>
            <person name="Machado M.A."/>
            <person name="Ferro M.I."/>
            <person name="da Silva F.R."/>
            <person name="Goldman M.H."/>
            <person name="Goldman G.H."/>
            <person name="Lemos M.V."/>
            <person name="El-Dorry H."/>
            <person name="Tsai S.M."/>
            <person name="Carrer H."/>
            <person name="Carraro D.M."/>
            <person name="de Oliveira R.C."/>
            <person name="Nunes L.R."/>
            <person name="Siqueira W.J."/>
            <person name="Coutinho L.L."/>
            <person name="Kimura E.T."/>
            <person name="Ferro E.S."/>
            <person name="Harakava R."/>
            <person name="Kuramae E.E."/>
            <person name="Marino C.L."/>
            <person name="Giglioti E."/>
            <person name="Abreu I.L."/>
            <person name="Alves L.M."/>
            <person name="do Amaral A.M."/>
            <person name="Baia G.S."/>
            <person name="Blanco S.R."/>
            <person name="Brito M.S."/>
            <person name="Cannavan F.S."/>
            <person name="Celestino A.V."/>
            <person name="da Cunha A.F."/>
            <person name="Fenille R.C."/>
            <person name="Ferro J.A."/>
            <person name="Formighieri E.F."/>
            <person name="Kishi L.T."/>
            <person name="Leoni S.G."/>
            <person name="Oliveira A.R."/>
            <person name="Rosa V.E.Jr."/>
            <person name="Sassaki F.T."/>
            <person name="Sena J.A."/>
            <person name="de Souza A.A."/>
            <person name="Truffi D."/>
            <person name="Tsukumo F."/>
            <person name="Yanai G.M."/>
            <person name="Zaros L.G."/>
            <person name="Civerolo E.L."/>
            <person name="Simpson A.J."/>
            <person name="Almeida N.F.Jr."/>
            <person name="Setubal J.C."/>
            <person name="Kitajima J.P."/>
        </authorList>
    </citation>
    <scope>NUCLEOTIDE SEQUENCE [LARGE SCALE GENOMIC DNA]</scope>
    <source>
        <strain evidence="2">Temecula1 / ATCC 700964</strain>
    </source>
</reference>